<feature type="transmembrane region" description="Helical" evidence="1">
    <location>
        <begin position="44"/>
        <end position="72"/>
    </location>
</feature>
<evidence type="ECO:0000313" key="2">
    <source>
        <dbReference type="EMBL" id="UYV19796.1"/>
    </source>
</evidence>
<keyword evidence="1" id="KW-1133">Transmembrane helix</keyword>
<evidence type="ECO:0000256" key="1">
    <source>
        <dbReference type="SAM" id="Phobius"/>
    </source>
</evidence>
<gene>
    <name evidence="2" type="ORF">K1Y77_03725</name>
</gene>
<protein>
    <submittedName>
        <fullName evidence="2">Phage holin family protein</fullName>
    </submittedName>
</protein>
<reference evidence="2 3" key="1">
    <citation type="journal article" date="2022" name="Antonie Van Leeuwenhoek">
        <title>Whole genome sequencing of the halophilic Halomonas qaidamensis XH36, a novel species strain with high ectoine production.</title>
        <authorList>
            <person name="Zhang T."/>
            <person name="Cui T."/>
            <person name="Cao Y."/>
            <person name="Li Y."/>
            <person name="Li F."/>
            <person name="Zhu D."/>
            <person name="Xing J."/>
        </authorList>
    </citation>
    <scope>NUCLEOTIDE SEQUENCE [LARGE SCALE GENOMIC DNA]</scope>
    <source>
        <strain evidence="2 3">XH36</strain>
    </source>
</reference>
<evidence type="ECO:0000313" key="3">
    <source>
        <dbReference type="Proteomes" id="UP001163082"/>
    </source>
</evidence>
<keyword evidence="3" id="KW-1185">Reference proteome</keyword>
<sequence>MDSDSKTTGSVGSLLSTLLNEITALVRGEAELAKAEMSEKTHQAMAGVAAIALAGAVLLGGFLTLLAAVVLLLNEVLPPETSPWISAVIVGAVVTLIGALMLKAGLSKVSVQGLMPNRTINSLRNDKALSKEHQRHVKEEVK</sequence>
<dbReference type="EMBL" id="CP080627">
    <property type="protein sequence ID" value="UYV19796.1"/>
    <property type="molecule type" value="Genomic_DNA"/>
</dbReference>
<feature type="transmembrane region" description="Helical" evidence="1">
    <location>
        <begin position="84"/>
        <end position="102"/>
    </location>
</feature>
<dbReference type="Proteomes" id="UP001163082">
    <property type="component" value="Chromosome"/>
</dbReference>
<accession>A0ABY6JS16</accession>
<dbReference type="Pfam" id="PF07332">
    <property type="entry name" value="Phage_holin_3_6"/>
    <property type="match status" value="1"/>
</dbReference>
<organism evidence="2 3">
    <name type="scientific">Halomonas qaidamensis</name>
    <dbReference type="NCBI Taxonomy" id="2866211"/>
    <lineage>
        <taxon>Bacteria</taxon>
        <taxon>Pseudomonadati</taxon>
        <taxon>Pseudomonadota</taxon>
        <taxon>Gammaproteobacteria</taxon>
        <taxon>Oceanospirillales</taxon>
        <taxon>Halomonadaceae</taxon>
        <taxon>Halomonas</taxon>
    </lineage>
</organism>
<proteinExistence type="predicted"/>
<dbReference type="RefSeq" id="WP_030069738.1">
    <property type="nucleotide sequence ID" value="NZ_CP080627.1"/>
</dbReference>
<keyword evidence="1" id="KW-0472">Membrane</keyword>
<keyword evidence="1" id="KW-0812">Transmembrane</keyword>
<dbReference type="InterPro" id="IPR009937">
    <property type="entry name" value="Phage_holin_3_6"/>
</dbReference>
<name>A0ABY6JS16_9GAMM</name>